<dbReference type="GO" id="GO:0005829">
    <property type="term" value="C:cytosol"/>
    <property type="evidence" value="ECO:0007669"/>
    <property type="project" value="TreeGrafter"/>
</dbReference>
<dbReference type="PANTHER" id="PTHR42695:SF5">
    <property type="entry name" value="GLUTAMINE AMIDOTRANSFERASE YLR126C-RELATED"/>
    <property type="match status" value="1"/>
</dbReference>
<dbReference type="STRING" id="321267.SHM7688_03382"/>
<gene>
    <name evidence="2" type="primary">guaA_4</name>
    <name evidence="2" type="ORF">SHM7688_03382</name>
</gene>
<dbReference type="PROSITE" id="PS51273">
    <property type="entry name" value="GATASE_TYPE_1"/>
    <property type="match status" value="1"/>
</dbReference>
<dbReference type="AlphaFoldDB" id="A0A0P1FBI1"/>
<accession>A0A0P1FBI1</accession>
<dbReference type="InterPro" id="IPR029062">
    <property type="entry name" value="Class_I_gatase-like"/>
</dbReference>
<sequence>MTRLLIVESNSTDLLAQSRSASAYFLKAFQALIPHAELRVVAPYAAPLTATVFDGVDGIVFTGSGVDWTTCDARAAPLRAAMEMAFATGLPVWGSCNGMQLAASVLGGHVNDSPNGLEFGLAAQVTFTEAGRTHPMFGQRDCGLSSPCIHSHEVVRLPEGAELLAFNAHSQVQAMAYTKGGVNFWGVQYHPEMSALDIGRIAGFLSLRDDHAAMVPDLMCADTDQGAAERLGVRAGDLSPHMRMRELSNWLTHIGVAA</sequence>
<dbReference type="Proteomes" id="UP000054823">
    <property type="component" value="Unassembled WGS sequence"/>
</dbReference>
<organism evidence="2 3">
    <name type="scientific">Shimia marina</name>
    <dbReference type="NCBI Taxonomy" id="321267"/>
    <lineage>
        <taxon>Bacteria</taxon>
        <taxon>Pseudomonadati</taxon>
        <taxon>Pseudomonadota</taxon>
        <taxon>Alphaproteobacteria</taxon>
        <taxon>Rhodobacterales</taxon>
        <taxon>Roseobacteraceae</taxon>
    </lineage>
</organism>
<evidence type="ECO:0000313" key="3">
    <source>
        <dbReference type="Proteomes" id="UP000054823"/>
    </source>
</evidence>
<proteinExistence type="predicted"/>
<feature type="domain" description="Glutamine amidotransferase" evidence="1">
    <location>
        <begin position="43"/>
        <end position="194"/>
    </location>
</feature>
<dbReference type="Gene3D" id="3.40.50.880">
    <property type="match status" value="1"/>
</dbReference>
<dbReference type="SUPFAM" id="SSF52317">
    <property type="entry name" value="Class I glutamine amidotransferase-like"/>
    <property type="match status" value="1"/>
</dbReference>
<dbReference type="CDD" id="cd01741">
    <property type="entry name" value="GATase1_1"/>
    <property type="match status" value="1"/>
</dbReference>
<dbReference type="Pfam" id="PF00117">
    <property type="entry name" value="GATase"/>
    <property type="match status" value="1"/>
</dbReference>
<dbReference type="EC" id="6.3.5.2" evidence="2"/>
<dbReference type="InterPro" id="IPR017926">
    <property type="entry name" value="GATASE"/>
</dbReference>
<dbReference type="InterPro" id="IPR044992">
    <property type="entry name" value="ChyE-like"/>
</dbReference>
<evidence type="ECO:0000313" key="2">
    <source>
        <dbReference type="EMBL" id="CUH53913.1"/>
    </source>
</evidence>
<dbReference type="GO" id="GO:0003922">
    <property type="term" value="F:GMP synthase (glutamine-hydrolyzing) activity"/>
    <property type="evidence" value="ECO:0007669"/>
    <property type="project" value="UniProtKB-EC"/>
</dbReference>
<dbReference type="EMBL" id="CYPW01000032">
    <property type="protein sequence ID" value="CUH53913.1"/>
    <property type="molecule type" value="Genomic_DNA"/>
</dbReference>
<evidence type="ECO:0000259" key="1">
    <source>
        <dbReference type="Pfam" id="PF00117"/>
    </source>
</evidence>
<reference evidence="2 3" key="1">
    <citation type="submission" date="2015-09" db="EMBL/GenBank/DDBJ databases">
        <authorList>
            <consortium name="Swine Surveillance"/>
        </authorList>
    </citation>
    <scope>NUCLEOTIDE SEQUENCE [LARGE SCALE GENOMIC DNA]</scope>
    <source>
        <strain evidence="2 3">CECT 7688</strain>
    </source>
</reference>
<keyword evidence="2" id="KW-0436">Ligase</keyword>
<dbReference type="PANTHER" id="PTHR42695">
    <property type="entry name" value="GLUTAMINE AMIDOTRANSFERASE YLR126C-RELATED"/>
    <property type="match status" value="1"/>
</dbReference>
<keyword evidence="3" id="KW-1185">Reference proteome</keyword>
<name>A0A0P1FBI1_9RHOB</name>
<protein>
    <submittedName>
        <fullName evidence="2">GMP synthase [glutamine-hydrolyzing]</fullName>
        <ecNumber evidence="2">6.3.5.2</ecNumber>
    </submittedName>
</protein>
<dbReference type="RefSeq" id="WP_058241078.1">
    <property type="nucleotide sequence ID" value="NZ_CYPW01000032.1"/>
</dbReference>
<dbReference type="OrthoDB" id="9813383at2"/>